<gene>
    <name evidence="6" type="ORF">ISP20_13815</name>
</gene>
<dbReference type="Proteomes" id="UP001430065">
    <property type="component" value="Unassembled WGS sequence"/>
</dbReference>
<keyword evidence="7" id="KW-1185">Reference proteome</keyword>
<name>A0ABS2JTD2_9GAMM</name>
<evidence type="ECO:0000256" key="2">
    <source>
        <dbReference type="ARBA" id="ARBA00009410"/>
    </source>
</evidence>
<evidence type="ECO:0000256" key="3">
    <source>
        <dbReference type="ARBA" id="ARBA00022630"/>
    </source>
</evidence>
<protein>
    <submittedName>
        <fullName evidence="6">TIGR03364 family FAD-dependent oxidoreductase</fullName>
    </submittedName>
</protein>
<comment type="similarity">
    <text evidence="2">Belongs to the DadA oxidoreductase family.</text>
</comment>
<keyword evidence="4" id="KW-0560">Oxidoreductase</keyword>
<dbReference type="PANTHER" id="PTHR13847">
    <property type="entry name" value="SARCOSINE DEHYDROGENASE-RELATED"/>
    <property type="match status" value="1"/>
</dbReference>
<dbReference type="Gene3D" id="3.30.9.10">
    <property type="entry name" value="D-Amino Acid Oxidase, subunit A, domain 2"/>
    <property type="match status" value="1"/>
</dbReference>
<dbReference type="Gene3D" id="3.50.50.60">
    <property type="entry name" value="FAD/NAD(P)-binding domain"/>
    <property type="match status" value="1"/>
</dbReference>
<dbReference type="SUPFAM" id="SSF51971">
    <property type="entry name" value="Nucleotide-binding domain"/>
    <property type="match status" value="1"/>
</dbReference>
<feature type="domain" description="FAD dependent oxidoreductase" evidence="5">
    <location>
        <begin position="10"/>
        <end position="377"/>
    </location>
</feature>
<organism evidence="6 7">
    <name type="scientific">Dyella kyungheensis</name>
    <dbReference type="NCBI Taxonomy" id="1242174"/>
    <lineage>
        <taxon>Bacteria</taxon>
        <taxon>Pseudomonadati</taxon>
        <taxon>Pseudomonadota</taxon>
        <taxon>Gammaproteobacteria</taxon>
        <taxon>Lysobacterales</taxon>
        <taxon>Rhodanobacteraceae</taxon>
        <taxon>Dyella</taxon>
    </lineage>
</organism>
<evidence type="ECO:0000256" key="1">
    <source>
        <dbReference type="ARBA" id="ARBA00001974"/>
    </source>
</evidence>
<dbReference type="EMBL" id="JADIKC010000006">
    <property type="protein sequence ID" value="MBM7122238.1"/>
    <property type="molecule type" value="Genomic_DNA"/>
</dbReference>
<sequence length="394" mass="43477">MSKSETRTAIVIGAGIVGLSMARALAEAGYRVTVFDRHERAVGASVRNFGTIWPIGVPNGPLYARALRSREIWREFCETTDTWQAPSGSLIAAFHEDEWAVMNEYVAMNEGLRPCRMLTAAQVREQAPGVVAADLRGALLSTDEMVVDPREAIRKMPAWLAERYGVEFHWRQAITRIEHPYVWSGHRRYTADVIYVASGTDFETLYPELFERLAITKCKLQMLRLEAQPVPFKLGPVVCGGLTMAHYSGFHATPSIDRLRERLSDQYADLLALGIHVMAAQNGLGEITVGDSHEYGHTYEPFDESAINQKIVDYLRSVLVLPSWQVKQSWNGSYAKLTDGQRSELVVEAEPGVTIVNGVGGGGLGMTLSFGLAEEVVSGRLRAEQVGPAPAEAR</sequence>
<dbReference type="InterPro" id="IPR006076">
    <property type="entry name" value="FAD-dep_OxRdtase"/>
</dbReference>
<evidence type="ECO:0000313" key="7">
    <source>
        <dbReference type="Proteomes" id="UP001430065"/>
    </source>
</evidence>
<comment type="cofactor">
    <cofactor evidence="1">
        <name>FAD</name>
        <dbReference type="ChEBI" id="CHEBI:57692"/>
    </cofactor>
</comment>
<keyword evidence="3" id="KW-0285">Flavoprotein</keyword>
<evidence type="ECO:0000259" key="5">
    <source>
        <dbReference type="Pfam" id="PF01266"/>
    </source>
</evidence>
<dbReference type="InterPro" id="IPR036188">
    <property type="entry name" value="FAD/NAD-bd_sf"/>
</dbReference>
<proteinExistence type="inferred from homology"/>
<dbReference type="Pfam" id="PF01266">
    <property type="entry name" value="DAO"/>
    <property type="match status" value="1"/>
</dbReference>
<accession>A0ABS2JTD2</accession>
<reference evidence="6 7" key="1">
    <citation type="submission" date="2020-10" db="EMBL/GenBank/DDBJ databases">
        <title>Phylogeny of dyella-like bacteria.</title>
        <authorList>
            <person name="Fu J."/>
        </authorList>
    </citation>
    <scope>NUCLEOTIDE SEQUENCE [LARGE SCALE GENOMIC DNA]</scope>
    <source>
        <strain evidence="6 7">THG-B117</strain>
    </source>
</reference>
<dbReference type="PANTHER" id="PTHR13847:SF286">
    <property type="entry name" value="D-AMINO ACID DEHYDROGENASE"/>
    <property type="match status" value="1"/>
</dbReference>
<dbReference type="InterPro" id="IPR017741">
    <property type="entry name" value="FAD-dependent_OxRdtase_HpnW"/>
</dbReference>
<dbReference type="NCBIfam" id="TIGR03364">
    <property type="entry name" value="HpnW_proposed"/>
    <property type="match status" value="1"/>
</dbReference>
<comment type="caution">
    <text evidence="6">The sequence shown here is derived from an EMBL/GenBank/DDBJ whole genome shotgun (WGS) entry which is preliminary data.</text>
</comment>
<evidence type="ECO:0000313" key="6">
    <source>
        <dbReference type="EMBL" id="MBM7122238.1"/>
    </source>
</evidence>
<evidence type="ECO:0000256" key="4">
    <source>
        <dbReference type="ARBA" id="ARBA00023002"/>
    </source>
</evidence>
<dbReference type="RefSeq" id="WP_204636691.1">
    <property type="nucleotide sequence ID" value="NZ_JADIKC010000006.1"/>
</dbReference>